<evidence type="ECO:0000313" key="2">
    <source>
        <dbReference type="Proteomes" id="UP001165186"/>
    </source>
</evidence>
<evidence type="ECO:0000313" key="1">
    <source>
        <dbReference type="EMBL" id="GME26018.1"/>
    </source>
</evidence>
<name>A0ACB5S005_9PEZI</name>
<organism evidence="1 2">
    <name type="scientific">Neofusicoccum parvum</name>
    <dbReference type="NCBI Taxonomy" id="310453"/>
    <lineage>
        <taxon>Eukaryota</taxon>
        <taxon>Fungi</taxon>
        <taxon>Dikarya</taxon>
        <taxon>Ascomycota</taxon>
        <taxon>Pezizomycotina</taxon>
        <taxon>Dothideomycetes</taxon>
        <taxon>Dothideomycetes incertae sedis</taxon>
        <taxon>Botryosphaeriales</taxon>
        <taxon>Botryosphaeriaceae</taxon>
        <taxon>Neofusicoccum</taxon>
    </lineage>
</organism>
<dbReference type="EMBL" id="BSXG01000024">
    <property type="protein sequence ID" value="GME26018.1"/>
    <property type="molecule type" value="Genomic_DNA"/>
</dbReference>
<accession>A0ACB5S005</accession>
<keyword evidence="2" id="KW-1185">Reference proteome</keyword>
<dbReference type="Proteomes" id="UP001165186">
    <property type="component" value="Unassembled WGS sequence"/>
</dbReference>
<reference evidence="1" key="1">
    <citation type="submission" date="2024-09" db="EMBL/GenBank/DDBJ databases">
        <title>Draft Genome Sequences of Neofusicoccum parvum.</title>
        <authorList>
            <person name="Ashida A."/>
            <person name="Camagna M."/>
            <person name="Tanaka A."/>
            <person name="Takemoto D."/>
        </authorList>
    </citation>
    <scope>NUCLEOTIDE SEQUENCE</scope>
    <source>
        <strain evidence="1">PPO83</strain>
    </source>
</reference>
<protein>
    <submittedName>
        <fullName evidence="1">Uncharacterized protein</fullName>
    </submittedName>
</protein>
<proteinExistence type="predicted"/>
<sequence length="131" mass="15511">MNDALLIIVCILIRAVFRQGCPNVPVLAIYHWLRPRMVNDTPILTMLFLIVSVMLLEIYGAFLLMVWEGLMDDWEDDNDDAWAWGWDEEARERQEERRRRELEGEWVWNLLVEPPWWFYAFAVGAELGRGG</sequence>
<gene>
    <name evidence="1" type="primary">g3265</name>
    <name evidence="1" type="ORF">NpPPO83_00003265</name>
</gene>
<comment type="caution">
    <text evidence="1">The sequence shown here is derived from an EMBL/GenBank/DDBJ whole genome shotgun (WGS) entry which is preliminary data.</text>
</comment>